<dbReference type="RefSeq" id="WP_263608691.1">
    <property type="nucleotide sequence ID" value="NZ_JAOVQM010000005.1"/>
</dbReference>
<name>A0ABT2YBR8_9MOLU</name>
<feature type="chain" id="PRO_5047175875" description="HYR domain-containing protein" evidence="2">
    <location>
        <begin position="24"/>
        <end position="803"/>
    </location>
</feature>
<organism evidence="3 4">
    <name type="scientific">Paracholeplasma manati</name>
    <dbReference type="NCBI Taxonomy" id="591373"/>
    <lineage>
        <taxon>Bacteria</taxon>
        <taxon>Bacillati</taxon>
        <taxon>Mycoplasmatota</taxon>
        <taxon>Mollicutes</taxon>
        <taxon>Acholeplasmatales</taxon>
        <taxon>Acholeplasmataceae</taxon>
        <taxon>Paracholeplasma</taxon>
    </lineage>
</organism>
<sequence length="803" mass="87459">MKKVLMFLMLVMGLAIAPFGMNAAEGDLVDLFPYDQEACLLAENSCTQLKLGDSFWDLEFGGHRYHFVRGGVRYAKDFNDANSDGFISATEMNSLQYNAFASMIINDTDSPVILSTANGRADLTSVVQRIWTYFDASGKLQMVEDQIFTYYIFNDGTPEAPDWRLATAEEKTAYDAADPKPATTRVSHVRMKIDATDAQGYVLEPVKYIAWTNADVDTTTELDKEKWSTIIVGDPNFVTIPAGWTTVSFGTNDRGSLNAKTTDFIKTLPGLLANAATANAEIVYTHQAPTFAGITALDDDNTTAGVNIVVDYQSAFDLPLTVEASWVNMFDAQDKIQNLTEKLDYQVEIWNETGETLLQTIDFTWDEVNSVYTKSAAVTAVDSSVFGAGYKAKFIAETTLGGETVVEADIVVGVMPPKFAGVVNRFSDEGQYVNVMQGITADDGYGNDITNTIQVTYPAGFNFYAPKAGVYQINLQFTHHVHIPGVPDQPATVTFKGSTYNVTKTNVQLTSIANDISVWTDVTTFKTSTFSWGSAGVIIEVAGDGTVIRTINRRTWDLVDVNGTNTPANASGMFDAWLAGLTLEENGYIVVVGVNKATEYALARTIVYDDPVSKTEFVAGIPDFDTDIVKTASYTLTIDDKTAPELVVVNENFKFEAGDFTSANEAILSNVIAIDNHDARADVVIYVSQNGGLNVNNPGTYSVEVVAEDQAGNASTVTFNVVVVAKPVTPEIVDEQIDEKLDDKEQEIIDYITENTLTLEQIQDLIEGKEDQVGTSMAATIAISLSSSVVAFAAAFIILRKRP</sequence>
<protein>
    <recommendedName>
        <fullName evidence="5">HYR domain-containing protein</fullName>
    </recommendedName>
</protein>
<keyword evidence="1" id="KW-0472">Membrane</keyword>
<gene>
    <name evidence="3" type="ORF">N7548_06655</name>
</gene>
<evidence type="ECO:0000313" key="4">
    <source>
        <dbReference type="Proteomes" id="UP001177160"/>
    </source>
</evidence>
<feature type="transmembrane region" description="Helical" evidence="1">
    <location>
        <begin position="777"/>
        <end position="799"/>
    </location>
</feature>
<proteinExistence type="predicted"/>
<keyword evidence="2" id="KW-0732">Signal</keyword>
<dbReference type="InterPro" id="IPR013783">
    <property type="entry name" value="Ig-like_fold"/>
</dbReference>
<comment type="caution">
    <text evidence="3">The sequence shown here is derived from an EMBL/GenBank/DDBJ whole genome shotgun (WGS) entry which is preliminary data.</text>
</comment>
<dbReference type="Proteomes" id="UP001177160">
    <property type="component" value="Unassembled WGS sequence"/>
</dbReference>
<evidence type="ECO:0000256" key="2">
    <source>
        <dbReference type="SAM" id="SignalP"/>
    </source>
</evidence>
<keyword evidence="4" id="KW-1185">Reference proteome</keyword>
<evidence type="ECO:0000313" key="3">
    <source>
        <dbReference type="EMBL" id="MCV2232503.1"/>
    </source>
</evidence>
<accession>A0ABT2YBR8</accession>
<feature type="signal peptide" evidence="2">
    <location>
        <begin position="1"/>
        <end position="23"/>
    </location>
</feature>
<evidence type="ECO:0008006" key="5">
    <source>
        <dbReference type="Google" id="ProtNLM"/>
    </source>
</evidence>
<dbReference type="EMBL" id="JAOVQM010000005">
    <property type="protein sequence ID" value="MCV2232503.1"/>
    <property type="molecule type" value="Genomic_DNA"/>
</dbReference>
<reference evidence="3" key="1">
    <citation type="submission" date="2022-09" db="EMBL/GenBank/DDBJ databases">
        <title>Novel Mycoplasma species identified in domestic and wild animals.</title>
        <authorList>
            <person name="Volokhov D.V."/>
            <person name="Furtak V.A."/>
            <person name="Zagorodnyaya T.A."/>
        </authorList>
    </citation>
    <scope>NUCLEOTIDE SEQUENCE</scope>
    <source>
        <strain evidence="3">Oakley</strain>
    </source>
</reference>
<evidence type="ECO:0000256" key="1">
    <source>
        <dbReference type="SAM" id="Phobius"/>
    </source>
</evidence>
<keyword evidence="1" id="KW-0812">Transmembrane</keyword>
<keyword evidence="1" id="KW-1133">Transmembrane helix</keyword>
<dbReference type="PROSITE" id="PS00018">
    <property type="entry name" value="EF_HAND_1"/>
    <property type="match status" value="1"/>
</dbReference>
<dbReference type="Gene3D" id="2.60.40.10">
    <property type="entry name" value="Immunoglobulins"/>
    <property type="match status" value="1"/>
</dbReference>
<dbReference type="InterPro" id="IPR018247">
    <property type="entry name" value="EF_Hand_1_Ca_BS"/>
</dbReference>